<accession>A0A0N0DCE0</accession>
<dbReference type="Proteomes" id="UP000037904">
    <property type="component" value="Unassembled WGS sequence"/>
</dbReference>
<reference evidence="1 2" key="1">
    <citation type="submission" date="2015-04" db="EMBL/GenBank/DDBJ databases">
        <title>The draft genome sequence of Fusarium langsethiae, a T-2/HT-2 mycotoxin producer.</title>
        <authorList>
            <person name="Lysoe E."/>
            <person name="Divon H.H."/>
            <person name="Terzi V."/>
            <person name="Orru L."/>
            <person name="Lamontanara A."/>
            <person name="Kolseth A.-K."/>
            <person name="Frandsen R.J."/>
            <person name="Nielsen K."/>
            <person name="Thrane U."/>
        </authorList>
    </citation>
    <scope>NUCLEOTIDE SEQUENCE [LARGE SCALE GENOMIC DNA]</scope>
    <source>
        <strain evidence="1 2">Fl201059</strain>
    </source>
</reference>
<name>A0A0N0DCE0_FUSLA</name>
<evidence type="ECO:0000313" key="2">
    <source>
        <dbReference type="Proteomes" id="UP000037904"/>
    </source>
</evidence>
<dbReference type="OrthoDB" id="5153231at2759"/>
<protein>
    <submittedName>
        <fullName evidence="1">Uncharacterized protein</fullName>
    </submittedName>
</protein>
<sequence>MDATYSFRWESYCCFCLFEFTDGDKLIRPLHPSELSTDGTLPTSKTVLFGYKTPVFDPEDKRCISPRKWRWYREVIPAAHLSCHQDWPLVYLKRLWGLVCYQSQPPPCDGARRISVLAKEAASQTKPALQEQARINIKTLLSSQPVPQSIQDGRNGLVSFVVNASKPIWGTDVVFEGVRYGFKIRDLRLVESDYIDGSPVIKWSVLPPKPRAAWLVNLDDRAHPPSYFKFLDCGKPGITGYSACMLDGDLVDLHCHTEGEDLMFYRDGGGDRLHAVWLYFPIEQSERIFEVWRRRKKPRFCRDIPMLRTNKGRVFVLGTHINQYDVNIKYDRLTSFPTAKHARFWFSCREDCVDYLAFDTENRRHNKDLFHRQLEGPFALCSSGVAIQSFATSAPLKDVVKVVPCRSWAPGSTGIVGLVFTYSDGHREAVGQVRLDHLLAPMQVEPTGDMWLGVRELSYGTVVEAMRLVPSNGRTVYGGNTSEAGLWWYRLSWRGRLDWFFWYGRCFVSHHAQPVPDQHASRILEVQ</sequence>
<dbReference type="EMBL" id="JXCE01000317">
    <property type="protein sequence ID" value="KPA38095.1"/>
    <property type="molecule type" value="Genomic_DNA"/>
</dbReference>
<comment type="caution">
    <text evidence="1">The sequence shown here is derived from an EMBL/GenBank/DDBJ whole genome shotgun (WGS) entry which is preliminary data.</text>
</comment>
<keyword evidence="2" id="KW-1185">Reference proteome</keyword>
<dbReference type="AlphaFoldDB" id="A0A0N0DCE0"/>
<evidence type="ECO:0000313" key="1">
    <source>
        <dbReference type="EMBL" id="KPA38095.1"/>
    </source>
</evidence>
<gene>
    <name evidence="1" type="ORF">FLAG1_09081</name>
</gene>
<organism evidence="1 2">
    <name type="scientific">Fusarium langsethiae</name>
    <dbReference type="NCBI Taxonomy" id="179993"/>
    <lineage>
        <taxon>Eukaryota</taxon>
        <taxon>Fungi</taxon>
        <taxon>Dikarya</taxon>
        <taxon>Ascomycota</taxon>
        <taxon>Pezizomycotina</taxon>
        <taxon>Sordariomycetes</taxon>
        <taxon>Hypocreomycetidae</taxon>
        <taxon>Hypocreales</taxon>
        <taxon>Nectriaceae</taxon>
        <taxon>Fusarium</taxon>
    </lineage>
</organism>
<proteinExistence type="predicted"/>